<dbReference type="PANTHER" id="PTHR24221">
    <property type="entry name" value="ATP-BINDING CASSETTE SUB-FAMILY B"/>
    <property type="match status" value="1"/>
</dbReference>
<evidence type="ECO:0000256" key="1">
    <source>
        <dbReference type="ARBA" id="ARBA00004651"/>
    </source>
</evidence>
<dbReference type="SUPFAM" id="SSF90123">
    <property type="entry name" value="ABC transporter transmembrane region"/>
    <property type="match status" value="1"/>
</dbReference>
<evidence type="ECO:0000259" key="10">
    <source>
        <dbReference type="PROSITE" id="PS50929"/>
    </source>
</evidence>
<feature type="transmembrane region" description="Helical" evidence="8">
    <location>
        <begin position="68"/>
        <end position="89"/>
    </location>
</feature>
<protein>
    <submittedName>
        <fullName evidence="11">ABC transporter ATP-binding protein</fullName>
    </submittedName>
</protein>
<keyword evidence="4" id="KW-0547">Nucleotide-binding</keyword>
<feature type="domain" description="ABC transmembrane type-1" evidence="10">
    <location>
        <begin position="32"/>
        <end position="320"/>
    </location>
</feature>
<dbReference type="InterPro" id="IPR011527">
    <property type="entry name" value="ABC1_TM_dom"/>
</dbReference>
<evidence type="ECO:0000256" key="8">
    <source>
        <dbReference type="SAM" id="Phobius"/>
    </source>
</evidence>
<dbReference type="Pfam" id="PF00664">
    <property type="entry name" value="ABC_membrane"/>
    <property type="match status" value="1"/>
</dbReference>
<dbReference type="InterPro" id="IPR039421">
    <property type="entry name" value="Type_1_exporter"/>
</dbReference>
<keyword evidence="12" id="KW-1185">Reference proteome</keyword>
<evidence type="ECO:0000313" key="11">
    <source>
        <dbReference type="EMBL" id="GAB1583722.1"/>
    </source>
</evidence>
<feature type="transmembrane region" description="Helical" evidence="8">
    <location>
        <begin position="267"/>
        <end position="285"/>
    </location>
</feature>
<evidence type="ECO:0000256" key="4">
    <source>
        <dbReference type="ARBA" id="ARBA00022741"/>
    </source>
</evidence>
<comment type="similarity">
    <text evidence="2">Belongs to the ABC transporter superfamily.</text>
</comment>
<name>A0ABQ0H469_9HYPH</name>
<dbReference type="InterPro" id="IPR036640">
    <property type="entry name" value="ABC1_TM_sf"/>
</dbReference>
<accession>A0ABQ0H469</accession>
<dbReference type="InterPro" id="IPR027417">
    <property type="entry name" value="P-loop_NTPase"/>
</dbReference>
<evidence type="ECO:0000256" key="2">
    <source>
        <dbReference type="ARBA" id="ARBA00005417"/>
    </source>
</evidence>
<keyword evidence="6 8" id="KW-1133">Transmembrane helix</keyword>
<dbReference type="Gene3D" id="1.20.1560.10">
    <property type="entry name" value="ABC transporter type 1, transmembrane domain"/>
    <property type="match status" value="1"/>
</dbReference>
<dbReference type="SUPFAM" id="SSF52540">
    <property type="entry name" value="P-loop containing nucleoside triphosphate hydrolases"/>
    <property type="match status" value="1"/>
</dbReference>
<evidence type="ECO:0000313" key="12">
    <source>
        <dbReference type="Proteomes" id="UP001628091"/>
    </source>
</evidence>
<evidence type="ECO:0000256" key="3">
    <source>
        <dbReference type="ARBA" id="ARBA00022692"/>
    </source>
</evidence>
<gene>
    <name evidence="11" type="ORF">PPNSA23_36650</name>
</gene>
<evidence type="ECO:0000256" key="6">
    <source>
        <dbReference type="ARBA" id="ARBA00022989"/>
    </source>
</evidence>
<dbReference type="Pfam" id="PF00005">
    <property type="entry name" value="ABC_tran"/>
    <property type="match status" value="1"/>
</dbReference>
<dbReference type="InterPro" id="IPR003439">
    <property type="entry name" value="ABC_transporter-like_ATP-bd"/>
</dbReference>
<dbReference type="PROSITE" id="PS00211">
    <property type="entry name" value="ABC_TRANSPORTER_1"/>
    <property type="match status" value="1"/>
</dbReference>
<dbReference type="RefSeq" id="WP_407866278.1">
    <property type="nucleotide sequence ID" value="NZ_BAAFZP010000002.1"/>
</dbReference>
<dbReference type="Proteomes" id="UP001628091">
    <property type="component" value="Unassembled WGS sequence"/>
</dbReference>
<dbReference type="GO" id="GO:0005524">
    <property type="term" value="F:ATP binding"/>
    <property type="evidence" value="ECO:0007669"/>
    <property type="project" value="UniProtKB-KW"/>
</dbReference>
<organism evidence="11 12">
    <name type="scientific">Phyllobacterium phragmitis</name>
    <dbReference type="NCBI Taxonomy" id="2670329"/>
    <lineage>
        <taxon>Bacteria</taxon>
        <taxon>Pseudomonadati</taxon>
        <taxon>Pseudomonadota</taxon>
        <taxon>Alphaproteobacteria</taxon>
        <taxon>Hyphomicrobiales</taxon>
        <taxon>Phyllobacteriaceae</taxon>
        <taxon>Phyllobacterium</taxon>
    </lineage>
</organism>
<evidence type="ECO:0000256" key="7">
    <source>
        <dbReference type="ARBA" id="ARBA00023136"/>
    </source>
</evidence>
<reference evidence="11 12" key="1">
    <citation type="submission" date="2024-10" db="EMBL/GenBank/DDBJ databases">
        <title>Isolation, draft genome sequencing and identification of Phyllobacterium sp. NSA23, isolated from leaf soil.</title>
        <authorList>
            <person name="Akita H."/>
        </authorList>
    </citation>
    <scope>NUCLEOTIDE SEQUENCE [LARGE SCALE GENOMIC DNA]</scope>
    <source>
        <strain evidence="11 12">NSA23</strain>
    </source>
</reference>
<feature type="transmembrane region" description="Helical" evidence="8">
    <location>
        <begin position="179"/>
        <end position="200"/>
    </location>
</feature>
<dbReference type="PROSITE" id="PS50929">
    <property type="entry name" value="ABC_TM1F"/>
    <property type="match status" value="1"/>
</dbReference>
<keyword evidence="3 8" id="KW-0812">Transmembrane</keyword>
<sequence length="600" mass="65793">MTSFRNALRGSAFRSVFRFLSVHWRRQPARLAVIIGAVLLATMADVLTPLYSGRLVDAVARGAATDEIAWNAAVTAFLVLLALAGGSTIMRHIAFIGIIDLTLKMMSEIAADTFHRVQRFSTDWHANSFAGSTVRKITRGMWALDLLNDTILVALLPSAVMLVGSTLLLGWYWPMMGLIIAVGSIVYVTLTVALSLGYVAPAASLANAWDTRLGGALADAVSCNPVVKAFGAEAREDARLARVIGKWRHRTRRTWVRGTINGTTQGLTLLVLRAAIIGFAIVLWSGGRASAGDIAFVLTTFFVLQGYLRDVGMHVRNVQRSVNEMEELVDIHDEPLGIEDHPGARPIVIEEGRIDFENVTFLYGGHSTPLYRNFSLSIPAGQRGGLVGHSGSGKTTFVKLIQRLYDVTDGRILIDGQNIAEVEQSSLRSQIAIVQQEPILFHRSLAENIAYGRPGATMREIEQAAKLASAHDFITSLPKGYSTLVGERGVKLSGGERQRVAIARAFLADAPILIFDEATSSLDSESEVLIQEAMERLMVGRTTLVIAHRLSTVRSLDRLLVFDRGRVIEEGDHARLIRRENGVYRRLFERQALELTKGFV</sequence>
<keyword evidence="7 8" id="KW-0472">Membrane</keyword>
<feature type="domain" description="ABC transporter" evidence="9">
    <location>
        <begin position="354"/>
        <end position="589"/>
    </location>
</feature>
<proteinExistence type="inferred from homology"/>
<dbReference type="PANTHER" id="PTHR24221:SF654">
    <property type="entry name" value="ATP-BINDING CASSETTE SUB-FAMILY B MEMBER 6"/>
    <property type="match status" value="1"/>
</dbReference>
<dbReference type="Gene3D" id="3.40.50.300">
    <property type="entry name" value="P-loop containing nucleotide triphosphate hydrolases"/>
    <property type="match status" value="1"/>
</dbReference>
<evidence type="ECO:0000259" key="9">
    <source>
        <dbReference type="PROSITE" id="PS50893"/>
    </source>
</evidence>
<dbReference type="EMBL" id="BAAFZP010000002">
    <property type="protein sequence ID" value="GAB1583722.1"/>
    <property type="molecule type" value="Genomic_DNA"/>
</dbReference>
<comment type="subcellular location">
    <subcellularLocation>
        <location evidence="1">Cell membrane</location>
        <topology evidence="1">Multi-pass membrane protein</topology>
    </subcellularLocation>
</comment>
<keyword evidence="5 11" id="KW-0067">ATP-binding</keyword>
<evidence type="ECO:0000256" key="5">
    <source>
        <dbReference type="ARBA" id="ARBA00022840"/>
    </source>
</evidence>
<dbReference type="InterPro" id="IPR003593">
    <property type="entry name" value="AAA+_ATPase"/>
</dbReference>
<dbReference type="PROSITE" id="PS50893">
    <property type="entry name" value="ABC_TRANSPORTER_2"/>
    <property type="match status" value="1"/>
</dbReference>
<feature type="transmembrane region" description="Helical" evidence="8">
    <location>
        <begin position="151"/>
        <end position="173"/>
    </location>
</feature>
<comment type="caution">
    <text evidence="11">The sequence shown here is derived from an EMBL/GenBank/DDBJ whole genome shotgun (WGS) entry which is preliminary data.</text>
</comment>
<dbReference type="InterPro" id="IPR017871">
    <property type="entry name" value="ABC_transporter-like_CS"/>
</dbReference>
<dbReference type="SMART" id="SM00382">
    <property type="entry name" value="AAA"/>
    <property type="match status" value="1"/>
</dbReference>